<accession>A0A328U076</accession>
<comment type="caution">
    <text evidence="1">The sequence shown here is derived from an EMBL/GenBank/DDBJ whole genome shotgun (WGS) entry which is preliminary data.</text>
</comment>
<dbReference type="AlphaFoldDB" id="A0A328U076"/>
<dbReference type="SUPFAM" id="SSF55729">
    <property type="entry name" value="Acyl-CoA N-acyltransferases (Nat)"/>
    <property type="match status" value="1"/>
</dbReference>
<dbReference type="InterPro" id="IPR016181">
    <property type="entry name" value="Acyl_CoA_acyltransferase"/>
</dbReference>
<name>A0A328U076_9BACL</name>
<dbReference type="GO" id="GO:0016740">
    <property type="term" value="F:transferase activity"/>
    <property type="evidence" value="ECO:0007669"/>
    <property type="project" value="UniProtKB-KW"/>
</dbReference>
<sequence length="373" mass="42001">MLEYRKARPDEREEYIDLANYAFKIDVESVIPKVYSKDMDSSSMHMVAVDEQGRLRAQVAVYPELMNVSGLPLRIGFLGIVSVHPRARGEGHMKVLMNKWLAEEVPGSYDMVVLWGQRQRYEYFDFTLGGVKIKYSVGEVNSRHALKNVNVKGLSIRPLFEIEGAAAFARKLNEARPAFVHRDLQQMPHILNGFEQKTFGVLDEDKLIGYLVVNKTGDQITELAMEHANDIPRAIKAYLAHSSSDWISVLVPEYETEMNESLSRFAENYAIETADMYHIVDFARVLEAYLALKHGTTGLAPGEFSAVLDGQPVTARVDENGVTVERSAKPGAVELDKKQAQTLLLTPHGRYTGAVVPAGWFPLPIFWYMSDKF</sequence>
<keyword evidence="1" id="KW-0808">Transferase</keyword>
<proteinExistence type="predicted"/>
<protein>
    <submittedName>
        <fullName evidence="1">GNAT family N-acetyltransferase</fullName>
    </submittedName>
</protein>
<dbReference type="OrthoDB" id="9804948at2"/>
<dbReference type="RefSeq" id="WP_112885515.1">
    <property type="nucleotide sequence ID" value="NZ_QLUW01000007.1"/>
</dbReference>
<dbReference type="EMBL" id="QLUW01000007">
    <property type="protein sequence ID" value="RAP73374.1"/>
    <property type="molecule type" value="Genomic_DNA"/>
</dbReference>
<evidence type="ECO:0000313" key="2">
    <source>
        <dbReference type="Proteomes" id="UP000249260"/>
    </source>
</evidence>
<dbReference type="Proteomes" id="UP000249260">
    <property type="component" value="Unassembled WGS sequence"/>
</dbReference>
<organism evidence="1 2">
    <name type="scientific">Paenibacillus montanisoli</name>
    <dbReference type="NCBI Taxonomy" id="2081970"/>
    <lineage>
        <taxon>Bacteria</taxon>
        <taxon>Bacillati</taxon>
        <taxon>Bacillota</taxon>
        <taxon>Bacilli</taxon>
        <taxon>Bacillales</taxon>
        <taxon>Paenibacillaceae</taxon>
        <taxon>Paenibacillus</taxon>
    </lineage>
</organism>
<keyword evidence="2" id="KW-1185">Reference proteome</keyword>
<gene>
    <name evidence="1" type="ORF">DL346_27075</name>
</gene>
<dbReference type="Pfam" id="PF13527">
    <property type="entry name" value="Acetyltransf_9"/>
    <property type="match status" value="1"/>
</dbReference>
<evidence type="ECO:0000313" key="1">
    <source>
        <dbReference type="EMBL" id="RAP73374.1"/>
    </source>
</evidence>
<reference evidence="1 2" key="1">
    <citation type="submission" date="2018-06" db="EMBL/GenBank/DDBJ databases">
        <title>Paenibacillus montanisoli sp. nov., isolated from mountain area soil.</title>
        <authorList>
            <person name="Wu M."/>
        </authorList>
    </citation>
    <scope>NUCLEOTIDE SEQUENCE [LARGE SCALE GENOMIC DNA]</scope>
    <source>
        <strain evidence="1 2">RA17</strain>
    </source>
</reference>
<dbReference type="Gene3D" id="3.40.630.30">
    <property type="match status" value="1"/>
</dbReference>